<dbReference type="GO" id="GO:0016887">
    <property type="term" value="F:ATP hydrolysis activity"/>
    <property type="evidence" value="ECO:0007669"/>
    <property type="project" value="InterPro"/>
</dbReference>
<dbReference type="InterPro" id="IPR017871">
    <property type="entry name" value="ABC_transporter-like_CS"/>
</dbReference>
<dbReference type="GO" id="GO:0005524">
    <property type="term" value="F:ATP binding"/>
    <property type="evidence" value="ECO:0007669"/>
    <property type="project" value="UniProtKB-KW"/>
</dbReference>
<evidence type="ECO:0000313" key="6">
    <source>
        <dbReference type="EMBL" id="PDQ35569.1"/>
    </source>
</evidence>
<dbReference type="PANTHER" id="PTHR43335">
    <property type="entry name" value="ABC TRANSPORTER, ATP-BINDING PROTEIN"/>
    <property type="match status" value="1"/>
</dbReference>
<evidence type="ECO:0000259" key="5">
    <source>
        <dbReference type="PROSITE" id="PS50893"/>
    </source>
</evidence>
<dbReference type="EMBL" id="NAEP01000032">
    <property type="protein sequence ID" value="PDQ35569.1"/>
    <property type="molecule type" value="Genomic_DNA"/>
</dbReference>
<dbReference type="SMART" id="SM00382">
    <property type="entry name" value="AAA"/>
    <property type="match status" value="1"/>
</dbReference>
<gene>
    <name evidence="6" type="ORF">B5766_05805</name>
</gene>
<evidence type="ECO:0000256" key="3">
    <source>
        <dbReference type="ARBA" id="ARBA00022741"/>
    </source>
</evidence>
<dbReference type="InterPro" id="IPR003439">
    <property type="entry name" value="ABC_transporter-like_ATP-bd"/>
</dbReference>
<protein>
    <recommendedName>
        <fullName evidence="5">ABC transporter domain-containing protein</fullName>
    </recommendedName>
</protein>
<feature type="domain" description="ABC transporter" evidence="5">
    <location>
        <begin position="3"/>
        <end position="228"/>
    </location>
</feature>
<dbReference type="Proteomes" id="UP000219994">
    <property type="component" value="Unassembled WGS sequence"/>
</dbReference>
<dbReference type="AlphaFoldDB" id="A0A2A6FS74"/>
<dbReference type="PROSITE" id="PS00211">
    <property type="entry name" value="ABC_TRANSPORTER_1"/>
    <property type="match status" value="1"/>
</dbReference>
<keyword evidence="4" id="KW-0067">ATP-binding</keyword>
<dbReference type="PROSITE" id="PS50893">
    <property type="entry name" value="ABC_TRANSPORTER_2"/>
    <property type="match status" value="1"/>
</dbReference>
<keyword evidence="3" id="KW-0547">Nucleotide-binding</keyword>
<dbReference type="Gene3D" id="3.40.50.300">
    <property type="entry name" value="P-loop containing nucleotide triphosphate hydrolases"/>
    <property type="match status" value="1"/>
</dbReference>
<accession>A0A2A6FS74</accession>
<reference evidence="7" key="1">
    <citation type="submission" date="2017-03" db="EMBL/GenBank/DDBJ databases">
        <authorList>
            <person name="Lund M.B."/>
        </authorList>
    </citation>
    <scope>NUCLEOTIDE SEQUENCE [LARGE SCALE GENOMIC DNA]</scope>
</reference>
<name>A0A2A6FS74_9MICO</name>
<dbReference type="PANTHER" id="PTHR43335:SF4">
    <property type="entry name" value="ABC TRANSPORTER, ATP-BINDING PROTEIN"/>
    <property type="match status" value="1"/>
</dbReference>
<evidence type="ECO:0000256" key="4">
    <source>
        <dbReference type="ARBA" id="ARBA00022840"/>
    </source>
</evidence>
<dbReference type="InterPro" id="IPR027417">
    <property type="entry name" value="P-loop_NTPase"/>
</dbReference>
<comment type="similarity">
    <text evidence="1">Belongs to the ABC transporter superfamily.</text>
</comment>
<sequence length="303" mass="32579">MSIKFDRVSKNYGKRWALNEVSFTCPTGTITGLLGQNGAGKSTALRCVLGLSHPTQGVATIADKHFTELRQPQVMVGAVLDASAHHPGRSARNTIRLIASLLQVSASRVDDVLNLVGLGGVGGRQFRALSLGMKQRLALAIALLTNPQYLILDEPLNGLDIEGVSWFRELLVTFAREGGTVLVSSHMLAELEGYADRVVTIHQGQVLDDKNLSELPGLRELVIRSSDNEGLITALTAAGLSLQAVPGTQQLCVSAEAELVSQLAFSAGILLLEISPRRSRLLETYYLDLVAKNSHHEGKNSIL</sequence>
<evidence type="ECO:0000256" key="1">
    <source>
        <dbReference type="ARBA" id="ARBA00005417"/>
    </source>
</evidence>
<dbReference type="InterPro" id="IPR003593">
    <property type="entry name" value="AAA+_ATPase"/>
</dbReference>
<evidence type="ECO:0000256" key="2">
    <source>
        <dbReference type="ARBA" id="ARBA00022448"/>
    </source>
</evidence>
<dbReference type="SUPFAM" id="SSF52540">
    <property type="entry name" value="P-loop containing nucleoside triphosphate hydrolases"/>
    <property type="match status" value="1"/>
</dbReference>
<keyword evidence="2" id="KW-0813">Transport</keyword>
<organism evidence="6 7">
    <name type="scientific">Candidatus Lumbricidiphila eiseniae</name>
    <dbReference type="NCBI Taxonomy" id="1969409"/>
    <lineage>
        <taxon>Bacteria</taxon>
        <taxon>Bacillati</taxon>
        <taxon>Actinomycetota</taxon>
        <taxon>Actinomycetes</taxon>
        <taxon>Micrococcales</taxon>
        <taxon>Microbacteriaceae</taxon>
        <taxon>Candidatus Lumbricidiphila</taxon>
    </lineage>
</organism>
<dbReference type="Pfam" id="PF00005">
    <property type="entry name" value="ABC_tran"/>
    <property type="match status" value="1"/>
</dbReference>
<comment type="caution">
    <text evidence="6">The sequence shown here is derived from an EMBL/GenBank/DDBJ whole genome shotgun (WGS) entry which is preliminary data.</text>
</comment>
<proteinExistence type="inferred from homology"/>
<evidence type="ECO:0000313" key="7">
    <source>
        <dbReference type="Proteomes" id="UP000219994"/>
    </source>
</evidence>